<evidence type="ECO:0000313" key="2">
    <source>
        <dbReference type="EMBL" id="PPJ53148.1"/>
    </source>
</evidence>
<organism evidence="2 3">
    <name type="scientific">Cercospora berteroae</name>
    <dbReference type="NCBI Taxonomy" id="357750"/>
    <lineage>
        <taxon>Eukaryota</taxon>
        <taxon>Fungi</taxon>
        <taxon>Dikarya</taxon>
        <taxon>Ascomycota</taxon>
        <taxon>Pezizomycotina</taxon>
        <taxon>Dothideomycetes</taxon>
        <taxon>Dothideomycetidae</taxon>
        <taxon>Mycosphaerellales</taxon>
        <taxon>Mycosphaerellaceae</taxon>
        <taxon>Cercospora</taxon>
    </lineage>
</organism>
<feature type="compositionally biased region" description="Basic and acidic residues" evidence="1">
    <location>
        <begin position="7"/>
        <end position="19"/>
    </location>
</feature>
<accession>A0A2S6C094</accession>
<feature type="region of interest" description="Disordered" evidence="1">
    <location>
        <begin position="1"/>
        <end position="34"/>
    </location>
</feature>
<sequence length="163" mass="18423">MPQARSKAREELLKSKREQQAGIPNFPRDNIFDKDRPAKNNLVCPVIVKSDNKNVPCLADFPDNDAFCEHLCEQHDVSYNHHDTKFFGLFTKQAALTLGMPLTRQQLMEYKDIYATQGITAVLTELRSPLLVPTTIKGTGPYTNLSDADRIFAATQLFYDTTT</sequence>
<dbReference type="EMBL" id="PNEN01001591">
    <property type="protein sequence ID" value="PPJ53148.1"/>
    <property type="molecule type" value="Genomic_DNA"/>
</dbReference>
<proteinExistence type="predicted"/>
<dbReference type="AlphaFoldDB" id="A0A2S6C094"/>
<evidence type="ECO:0000256" key="1">
    <source>
        <dbReference type="SAM" id="MobiDB-lite"/>
    </source>
</evidence>
<dbReference type="OrthoDB" id="10376218at2759"/>
<comment type="caution">
    <text evidence="2">The sequence shown here is derived from an EMBL/GenBank/DDBJ whole genome shotgun (WGS) entry which is preliminary data.</text>
</comment>
<reference evidence="3" key="1">
    <citation type="journal article" date="2017" name="bioRxiv">
        <title>Conservation of a gene cluster reveals novel cercosporin biosynthetic mechanisms and extends production to the genus Colletotrichum.</title>
        <authorList>
            <person name="de Jonge R."/>
            <person name="Ebert M.K."/>
            <person name="Huitt-Roehl C.R."/>
            <person name="Pal P."/>
            <person name="Suttle J.C."/>
            <person name="Spanner R.E."/>
            <person name="Neubauer J.D."/>
            <person name="Jurick W.M.II."/>
            <person name="Stott K.A."/>
            <person name="Secor G.A."/>
            <person name="Thomma B.P.H.J."/>
            <person name="Van de Peer Y."/>
            <person name="Townsend C.A."/>
            <person name="Bolton M.D."/>
        </authorList>
    </citation>
    <scope>NUCLEOTIDE SEQUENCE [LARGE SCALE GENOMIC DNA]</scope>
    <source>
        <strain evidence="3">CBS538.71</strain>
    </source>
</reference>
<gene>
    <name evidence="2" type="ORF">CBER1_11667</name>
</gene>
<protein>
    <submittedName>
        <fullName evidence="2">Uncharacterized protein</fullName>
    </submittedName>
</protein>
<dbReference type="Proteomes" id="UP000237631">
    <property type="component" value="Unassembled WGS sequence"/>
</dbReference>
<keyword evidence="3" id="KW-1185">Reference proteome</keyword>
<evidence type="ECO:0000313" key="3">
    <source>
        <dbReference type="Proteomes" id="UP000237631"/>
    </source>
</evidence>
<name>A0A2S6C094_9PEZI</name>